<dbReference type="OrthoDB" id="9767239at2"/>
<dbReference type="SUPFAM" id="SSF53474">
    <property type="entry name" value="alpha/beta-Hydrolases"/>
    <property type="match status" value="2"/>
</dbReference>
<evidence type="ECO:0000256" key="3">
    <source>
        <dbReference type="SAM" id="MobiDB-lite"/>
    </source>
</evidence>
<keyword evidence="1" id="KW-0732">Signal</keyword>
<dbReference type="EMBL" id="QLIX01000008">
    <property type="protein sequence ID" value="RAI58653.1"/>
    <property type="molecule type" value="Genomic_DNA"/>
</dbReference>
<accession>A0A327M935</accession>
<feature type="compositionally biased region" description="Low complexity" evidence="3">
    <location>
        <begin position="36"/>
        <end position="52"/>
    </location>
</feature>
<evidence type="ECO:0000313" key="5">
    <source>
        <dbReference type="Proteomes" id="UP000249065"/>
    </source>
</evidence>
<evidence type="ECO:0000313" key="4">
    <source>
        <dbReference type="EMBL" id="RAI58653.1"/>
    </source>
</evidence>
<dbReference type="RefSeq" id="WP_111470269.1">
    <property type="nucleotide sequence ID" value="NZ_QLIX01000008.1"/>
</dbReference>
<dbReference type="InterPro" id="IPR029058">
    <property type="entry name" value="AB_hydrolase_fold"/>
</dbReference>
<evidence type="ECO:0000256" key="2">
    <source>
        <dbReference type="ARBA" id="ARBA00022801"/>
    </source>
</evidence>
<keyword evidence="5" id="KW-1185">Reference proteome</keyword>
<dbReference type="Pfam" id="PF10503">
    <property type="entry name" value="Esterase_PHB"/>
    <property type="match status" value="1"/>
</dbReference>
<keyword evidence="2" id="KW-0378">Hydrolase</keyword>
<gene>
    <name evidence="4" type="ORF">DOO78_13280</name>
</gene>
<dbReference type="Gene3D" id="3.40.50.1820">
    <property type="entry name" value="alpha/beta hydrolase"/>
    <property type="match status" value="1"/>
</dbReference>
<dbReference type="GO" id="GO:0005576">
    <property type="term" value="C:extracellular region"/>
    <property type="evidence" value="ECO:0007669"/>
    <property type="project" value="InterPro"/>
</dbReference>
<reference evidence="5" key="1">
    <citation type="submission" date="2018-06" db="EMBL/GenBank/DDBJ databases">
        <authorList>
            <person name="Khan S.A."/>
        </authorList>
    </citation>
    <scope>NUCLEOTIDE SEQUENCE [LARGE SCALE GENOMIC DNA]</scope>
    <source>
        <strain evidence="5">DB-1506</strain>
    </source>
</reference>
<dbReference type="InterPro" id="IPR050955">
    <property type="entry name" value="Plant_Biomass_Hydrol_Est"/>
</dbReference>
<protein>
    <submittedName>
        <fullName evidence="4">Esterase</fullName>
    </submittedName>
</protein>
<dbReference type="InterPro" id="IPR010126">
    <property type="entry name" value="Esterase_phb"/>
</dbReference>
<comment type="caution">
    <text evidence="4">The sequence shown here is derived from an EMBL/GenBank/DDBJ whole genome shotgun (WGS) entry which is preliminary data.</text>
</comment>
<dbReference type="NCBIfam" id="TIGR01840">
    <property type="entry name" value="esterase_phb"/>
    <property type="match status" value="1"/>
</dbReference>
<evidence type="ECO:0000256" key="1">
    <source>
        <dbReference type="ARBA" id="ARBA00022729"/>
    </source>
</evidence>
<dbReference type="PANTHER" id="PTHR43037:SF1">
    <property type="entry name" value="BLL1128 PROTEIN"/>
    <property type="match status" value="1"/>
</dbReference>
<sequence>MNAIRPNAMLEATRLTREGKLAEASALLQRLLHGQAPAGAAPADPGAATPPGGRSPSRIVDVDPETGEVSTPAAAGSQAGRTGRGPAAGPGATPRPRLPEALRDLLDRGGLAQGAAARRVEPLPEGARFLTGRFDGAAGSRGYKLYIPSSHRGEAAPLVVMLHGCTQSPDDFAAGTRMNALAETHRCLIVYPGQSQAANAQKCWNWFSPADQRRDQGEPALIAGITRQVMQTHSIDPRRVYIAGLSAGGAAAAIMGQAYPDLYAAVGVHSGLACGAAHDMPSAFAAMRQGGPRPGAADPGAAPERRRRIVPTIVFHADRDHTVNPRNGDQVIAQSAAAGELRTDMLRGQVPGGHAYTRTLYIDRGGRPVLEQWLVHGGGHAWSGGSAAGTYTDPRGPDASREMLRFFLEHPRDTGAA</sequence>
<name>A0A327M935_9PROT</name>
<dbReference type="PANTHER" id="PTHR43037">
    <property type="entry name" value="UNNAMED PRODUCT-RELATED"/>
    <property type="match status" value="1"/>
</dbReference>
<dbReference type="GO" id="GO:0016787">
    <property type="term" value="F:hydrolase activity"/>
    <property type="evidence" value="ECO:0007669"/>
    <property type="project" value="UniProtKB-KW"/>
</dbReference>
<feature type="region of interest" description="Disordered" evidence="3">
    <location>
        <begin position="36"/>
        <end position="98"/>
    </location>
</feature>
<proteinExistence type="predicted"/>
<dbReference type="Proteomes" id="UP000249065">
    <property type="component" value="Unassembled WGS sequence"/>
</dbReference>
<dbReference type="AlphaFoldDB" id="A0A327M935"/>
<organism evidence="4 5">
    <name type="scientific">Roseicella frigidaeris</name>
    <dbReference type="NCBI Taxonomy" id="2230885"/>
    <lineage>
        <taxon>Bacteria</taxon>
        <taxon>Pseudomonadati</taxon>
        <taxon>Pseudomonadota</taxon>
        <taxon>Alphaproteobacteria</taxon>
        <taxon>Acetobacterales</taxon>
        <taxon>Roseomonadaceae</taxon>
        <taxon>Roseicella</taxon>
    </lineage>
</organism>